<evidence type="ECO:0000259" key="3">
    <source>
        <dbReference type="Pfam" id="PF01392"/>
    </source>
</evidence>
<feature type="chain" id="PRO_5047404203" description="FZ domain-containing protein" evidence="2">
    <location>
        <begin position="19"/>
        <end position="173"/>
    </location>
</feature>
<name>A0ABQ8UTU3_9EUKA</name>
<dbReference type="InterPro" id="IPR036790">
    <property type="entry name" value="Frizzled_dom_sf"/>
</dbReference>
<comment type="caution">
    <text evidence="4">The sequence shown here is derived from an EMBL/GenBank/DDBJ whole genome shotgun (WGS) entry which is preliminary data.</text>
</comment>
<reference evidence="4" key="1">
    <citation type="journal article" date="2022" name="bioRxiv">
        <title>Genomics of Preaxostyla Flagellates Illuminates Evolutionary Transitions and the Path Towards Mitochondrial Loss.</title>
        <authorList>
            <person name="Novak L.V.F."/>
            <person name="Treitli S.C."/>
            <person name="Pyrih J."/>
            <person name="Halakuc P."/>
            <person name="Pipaliya S.V."/>
            <person name="Vacek V."/>
            <person name="Brzon O."/>
            <person name="Soukal P."/>
            <person name="Eme L."/>
            <person name="Dacks J.B."/>
            <person name="Karnkowska A."/>
            <person name="Elias M."/>
            <person name="Hampl V."/>
        </authorList>
    </citation>
    <scope>NUCLEOTIDE SEQUENCE</scope>
    <source>
        <strain evidence="4">RCP-MX</strain>
    </source>
</reference>
<dbReference type="Proteomes" id="UP001141327">
    <property type="component" value="Unassembled WGS sequence"/>
</dbReference>
<gene>
    <name evidence="4" type="ORF">PAPYR_1904</name>
</gene>
<dbReference type="Pfam" id="PF01392">
    <property type="entry name" value="Fz"/>
    <property type="match status" value="1"/>
</dbReference>
<evidence type="ECO:0000313" key="4">
    <source>
        <dbReference type="EMBL" id="KAJ4461763.1"/>
    </source>
</evidence>
<keyword evidence="5" id="KW-1185">Reference proteome</keyword>
<evidence type="ECO:0000256" key="1">
    <source>
        <dbReference type="ARBA" id="ARBA00023157"/>
    </source>
</evidence>
<protein>
    <recommendedName>
        <fullName evidence="3">FZ domain-containing protein</fullName>
    </recommendedName>
</protein>
<keyword evidence="2" id="KW-0732">Signal</keyword>
<dbReference type="Gene3D" id="1.10.2000.10">
    <property type="entry name" value="Frizzled cysteine-rich domain"/>
    <property type="match status" value="1"/>
</dbReference>
<organism evidence="4 5">
    <name type="scientific">Paratrimastix pyriformis</name>
    <dbReference type="NCBI Taxonomy" id="342808"/>
    <lineage>
        <taxon>Eukaryota</taxon>
        <taxon>Metamonada</taxon>
        <taxon>Preaxostyla</taxon>
        <taxon>Paratrimastigidae</taxon>
        <taxon>Paratrimastix</taxon>
    </lineage>
</organism>
<dbReference type="InterPro" id="IPR020067">
    <property type="entry name" value="Frizzled_dom"/>
</dbReference>
<sequence length="173" mass="18684">MLLRFVGFVFGLFALSEAIFSTKCGGDCSLLTEFPLALENGNDPFSACRDYINYSFCASDVEKQNNLVGDAAVRYFRKTRSTACSHAFYRYFCGLAYPMCDRSNGTLGTTQVPVCKSTCEHFYSICEELDTEGLCDEFTGVGPSDSCTGAASGLKPTIAVLGLGLLSLGVILF</sequence>
<accession>A0ABQ8UTU3</accession>
<feature type="signal peptide" evidence="2">
    <location>
        <begin position="1"/>
        <end position="18"/>
    </location>
</feature>
<keyword evidence="1" id="KW-1015">Disulfide bond</keyword>
<dbReference type="SUPFAM" id="SSF63501">
    <property type="entry name" value="Frizzled cysteine-rich domain"/>
    <property type="match status" value="1"/>
</dbReference>
<evidence type="ECO:0000256" key="2">
    <source>
        <dbReference type="SAM" id="SignalP"/>
    </source>
</evidence>
<feature type="domain" description="FZ" evidence="3">
    <location>
        <begin position="46"/>
        <end position="129"/>
    </location>
</feature>
<proteinExistence type="predicted"/>
<evidence type="ECO:0000313" key="5">
    <source>
        <dbReference type="Proteomes" id="UP001141327"/>
    </source>
</evidence>
<dbReference type="EMBL" id="JAPMOS010000006">
    <property type="protein sequence ID" value="KAJ4461763.1"/>
    <property type="molecule type" value="Genomic_DNA"/>
</dbReference>